<dbReference type="Pfam" id="PF13296">
    <property type="entry name" value="T6SS_Vgr"/>
    <property type="match status" value="1"/>
</dbReference>
<evidence type="ECO:0000256" key="2">
    <source>
        <dbReference type="SAM" id="MobiDB-lite"/>
    </source>
</evidence>
<feature type="domain" description="Gp5/Type VI secretion system Vgr protein OB-fold" evidence="3">
    <location>
        <begin position="443"/>
        <end position="506"/>
    </location>
</feature>
<keyword evidence="7" id="KW-1185">Reference proteome</keyword>
<dbReference type="Gene3D" id="3.55.50.10">
    <property type="entry name" value="Baseplate protein-like domains"/>
    <property type="match status" value="1"/>
</dbReference>
<dbReference type="Pfam" id="PF05954">
    <property type="entry name" value="Phage_GPD"/>
    <property type="match status" value="1"/>
</dbReference>
<feature type="domain" description="DUF2345" evidence="4">
    <location>
        <begin position="679"/>
        <end position="823"/>
    </location>
</feature>
<name>A0ABU2EL02_9BURK</name>
<proteinExistence type="inferred from homology"/>
<dbReference type="Gene3D" id="2.40.50.230">
    <property type="entry name" value="Gp5 N-terminal domain"/>
    <property type="match status" value="1"/>
</dbReference>
<evidence type="ECO:0000313" key="6">
    <source>
        <dbReference type="EMBL" id="MDR9848437.1"/>
    </source>
</evidence>
<dbReference type="Gene3D" id="2.30.110.50">
    <property type="match status" value="1"/>
</dbReference>
<dbReference type="RefSeq" id="WP_227022744.1">
    <property type="nucleotide sequence ID" value="NZ_JAVLSJ010000004.1"/>
</dbReference>
<dbReference type="NCBIfam" id="TIGR01646">
    <property type="entry name" value="vgr_GE"/>
    <property type="match status" value="1"/>
</dbReference>
<dbReference type="SUPFAM" id="SSF69349">
    <property type="entry name" value="Phage fibre proteins"/>
    <property type="match status" value="1"/>
</dbReference>
<dbReference type="InterPro" id="IPR017847">
    <property type="entry name" value="T6SS_RhsGE_Vgr_subset"/>
</dbReference>
<evidence type="ECO:0000259" key="4">
    <source>
        <dbReference type="Pfam" id="PF10106"/>
    </source>
</evidence>
<feature type="domain" description="Putative type VI secretion system Rhs element associated Vgr" evidence="5">
    <location>
        <begin position="537"/>
        <end position="643"/>
    </location>
</feature>
<evidence type="ECO:0000313" key="7">
    <source>
        <dbReference type="Proteomes" id="UP001246576"/>
    </source>
</evidence>
<dbReference type="InterPro" id="IPR037026">
    <property type="entry name" value="Vgr_OB-fold_dom_sf"/>
</dbReference>
<feature type="compositionally biased region" description="Basic and acidic residues" evidence="2">
    <location>
        <begin position="928"/>
        <end position="946"/>
    </location>
</feature>
<dbReference type="Proteomes" id="UP001246576">
    <property type="component" value="Unassembled WGS sequence"/>
</dbReference>
<evidence type="ECO:0000259" key="3">
    <source>
        <dbReference type="Pfam" id="PF04717"/>
    </source>
</evidence>
<dbReference type="NCBIfam" id="TIGR03361">
    <property type="entry name" value="VI_Rhs_Vgr"/>
    <property type="match status" value="1"/>
</dbReference>
<dbReference type="SUPFAM" id="SSF69279">
    <property type="entry name" value="Phage tail proteins"/>
    <property type="match status" value="2"/>
</dbReference>
<evidence type="ECO:0000259" key="5">
    <source>
        <dbReference type="Pfam" id="PF13296"/>
    </source>
</evidence>
<dbReference type="InterPro" id="IPR028244">
    <property type="entry name" value="T6SS_Rhs_Vgr_dom"/>
</dbReference>
<organism evidence="6 7">
    <name type="scientific">Herbaspirillum huttiense subsp. lycopersici</name>
    <dbReference type="NCBI Taxonomy" id="3074428"/>
    <lineage>
        <taxon>Bacteria</taxon>
        <taxon>Pseudomonadati</taxon>
        <taxon>Pseudomonadota</taxon>
        <taxon>Betaproteobacteria</taxon>
        <taxon>Burkholderiales</taxon>
        <taxon>Oxalobacteraceae</taxon>
        <taxon>Herbaspirillum</taxon>
    </lineage>
</organism>
<feature type="region of interest" description="Disordered" evidence="2">
    <location>
        <begin position="927"/>
        <end position="946"/>
    </location>
</feature>
<accession>A0ABU2EL02</accession>
<comment type="similarity">
    <text evidence="1">Belongs to the VgrG protein family.</text>
</comment>
<sequence>MVRLSLASNSFGSHCKDRGDPCRPMTTRRYWRARSSRWCCLLMSLFDSLLWQPQSRRLLRLSFPHDDAPACALVINRFEGSEAMSRDFRFVLELLSDEAAIPLTCLLGKLLCVSLVTADGSLRPFTGHVMSFRFVRTDGGIAFYEAVLVPWLHYAHLRRNCRLFHDQTIEQQTGSILRDYAGLAHWRWQVSEEEVPSSLCTQWEETDHNYLARRWEAEGYCYWYEHTAQGHTLVICDDSTRAEAIEGASADIRFHSEGGAEDEDGIAQWQVVQQGTTAQVAVSGFDFKQPSPRHVEIMTVVEQGEIARKEIHQYTGHDGFRTFLEGDRLARRRMEEIEAGSLLFEAQGKHRQVAPGRRFRLLEHFHAKAGDPQFVILEVVHEASNNYLQDADVPASYANRLRCLPWDTPWRPGPGFDSQSTTLLALQTATVVGPEGQGSLHVDAYGRIQVRFHWDRARSGSCWIRVATHWAGAHSGWSSHPRVGSEVVVQWLDGNPDHPLVTGCVHNQDNMPPWELPQQRALSGLRSRELTPEGGNAAGGRSNHVILDDSCERMQVQIRSDHLASQLSLGHLTRIEGHAGRKEARGEGFELRSDGHGALRAQRGLLLTTHACAETEGQITAMEETTADLQRGGQWQAELGQAAVQAGAQMAGEQENVAQILQQQCAAIAGQTKGAVLEEGVPAFLAPHLVLASPAGIETATAGSTHLLSQQHTAISSGGHASLSAGKSLLVSVREAVRLFACKAGMKLVAAACDIDVSALAASVNILARLNITQTANRISIEAKEEVVINGGGSVMRWHAGGIEQSTSGQWRAHAAGYAHDGPVNGPVPALPDPPALDELKQQRRLALVLTSHAVQGKVFAHEPYQLFKAGNRVAEGVTDAYGQVLITVTDEETASYEVRLSNGHVFELPVRARLDDMDAQLAARGYRAREGDARDRERNRELREG</sequence>
<dbReference type="SUPFAM" id="SSF69255">
    <property type="entry name" value="gp5 N-terminal domain-like"/>
    <property type="match status" value="1"/>
</dbReference>
<gene>
    <name evidence="6" type="ORF">RI048_09450</name>
</gene>
<evidence type="ECO:0000256" key="1">
    <source>
        <dbReference type="ARBA" id="ARBA00005558"/>
    </source>
</evidence>
<dbReference type="Pfam" id="PF04717">
    <property type="entry name" value="Phage_base_V"/>
    <property type="match status" value="1"/>
</dbReference>
<protein>
    <submittedName>
        <fullName evidence="6">Type VI secretion system Vgr family protein</fullName>
    </submittedName>
</protein>
<dbReference type="EMBL" id="JAVLSJ010000004">
    <property type="protein sequence ID" value="MDR9848437.1"/>
    <property type="molecule type" value="Genomic_DNA"/>
</dbReference>
<dbReference type="InterPro" id="IPR006531">
    <property type="entry name" value="Gp5/Vgr_OB"/>
</dbReference>
<dbReference type="Pfam" id="PF10106">
    <property type="entry name" value="DUF2345"/>
    <property type="match status" value="1"/>
</dbReference>
<dbReference type="InterPro" id="IPR018769">
    <property type="entry name" value="VgrG2_DUF2345"/>
</dbReference>
<comment type="caution">
    <text evidence="6">The sequence shown here is derived from an EMBL/GenBank/DDBJ whole genome shotgun (WGS) entry which is preliminary data.</text>
</comment>
<reference evidence="6" key="1">
    <citation type="submission" date="2023-09" db="EMBL/GenBank/DDBJ databases">
        <title>Description of first Herbaspirillum huttiense subsp. nephrolepsisexaltata and Herbaspirillum huttiense subsp. lycopersicon.</title>
        <authorList>
            <person name="Poudel M."/>
            <person name="Sharma A."/>
            <person name="Goss E."/>
            <person name="Tapia J.H."/>
            <person name="Harmon C.M."/>
            <person name="Jones J.B."/>
        </authorList>
    </citation>
    <scope>NUCLEOTIDE SEQUENCE</scope>
    <source>
        <strain evidence="6">SE1</strain>
    </source>
</reference>
<dbReference type="InterPro" id="IPR006533">
    <property type="entry name" value="T6SS_Vgr_RhsGE"/>
</dbReference>
<dbReference type="Gene3D" id="4.10.220.110">
    <property type="match status" value="1"/>
</dbReference>